<dbReference type="InterPro" id="IPR036554">
    <property type="entry name" value="GHMP_kinase_C_sf"/>
</dbReference>
<keyword evidence="6 10" id="KW-0418">Kinase</keyword>
<comment type="pathway">
    <text evidence="10">Isoprenoid biosynthesis; isopentenyl diphosphate biosynthesis via DXP pathway; isopentenyl diphosphate from 1-deoxy-D-xylulose 5-phosphate: step 3/6.</text>
</comment>
<dbReference type="PANTHER" id="PTHR43527">
    <property type="entry name" value="4-DIPHOSPHOCYTIDYL-2-C-METHYL-D-ERYTHRITOL KINASE, CHLOROPLASTIC"/>
    <property type="match status" value="1"/>
</dbReference>
<dbReference type="InterPro" id="IPR020568">
    <property type="entry name" value="Ribosomal_Su5_D2-typ_SF"/>
</dbReference>
<sequence>MTSITLPAPAKLNLFLHINGRRPDGYHNLQTIFQFIDIADTLHFSLHEGSGIHLENSIVGVAVEDNLIYKAANLLQPFAKSLGALHIRIDKQLPMGGGLGGGSSDAATTLLAANQLWQCGLSLDQLAEFGRQLGADVPVFVRGHAAFAEGIGELLTPVTPNTPYYLVLKPDCEVATGQIFTDKDLTRDTPPITIPHALKQGGHNDFLKVVLAHYPQVKEAFDWLSDFGLAKLTGTGACLFVAFDSLVEAEHVKSSVPNRWQAWVCRGRNESAAHLALNRWLEQHALTPN</sequence>
<comment type="function">
    <text evidence="10">Catalyzes the phosphorylation of the position 2 hydroxy group of 4-diphosphocytidyl-2C-methyl-D-erythritol.</text>
</comment>
<evidence type="ECO:0000256" key="3">
    <source>
        <dbReference type="ARBA" id="ARBA00017473"/>
    </source>
</evidence>
<feature type="active site" evidence="10">
    <location>
        <position position="11"/>
    </location>
</feature>
<evidence type="ECO:0000259" key="11">
    <source>
        <dbReference type="Pfam" id="PF00288"/>
    </source>
</evidence>
<dbReference type="InterPro" id="IPR013750">
    <property type="entry name" value="GHMP_kinase_C_dom"/>
</dbReference>
<keyword evidence="7 10" id="KW-0067">ATP-binding</keyword>
<dbReference type="InterPro" id="IPR014721">
    <property type="entry name" value="Ribsml_uS5_D2-typ_fold_subgr"/>
</dbReference>
<feature type="domain" description="GHMP kinase N-terminal" evidence="11">
    <location>
        <begin position="66"/>
        <end position="143"/>
    </location>
</feature>
<comment type="caution">
    <text evidence="13">The sequence shown here is derived from an EMBL/GenBank/DDBJ whole genome shotgun (WGS) entry which is preliminary data.</text>
</comment>
<comment type="similarity">
    <text evidence="1 10">Belongs to the GHMP kinase family. IspE subfamily.</text>
</comment>
<reference evidence="13 14" key="1">
    <citation type="submission" date="2019-06" db="EMBL/GenBank/DDBJ databases">
        <title>A novel bacterium of genus Marinomonas, isolated from coastal sand.</title>
        <authorList>
            <person name="Huang H."/>
            <person name="Mo K."/>
            <person name="Hu Y."/>
        </authorList>
    </citation>
    <scope>NUCLEOTIDE SEQUENCE [LARGE SCALE GENOMIC DNA]</scope>
    <source>
        <strain evidence="13 14">HB171799</strain>
    </source>
</reference>
<dbReference type="AlphaFoldDB" id="A0A501X2R0"/>
<evidence type="ECO:0000313" key="14">
    <source>
        <dbReference type="Proteomes" id="UP000315901"/>
    </source>
</evidence>
<accession>A0A501X2R0</accession>
<evidence type="ECO:0000256" key="7">
    <source>
        <dbReference type="ARBA" id="ARBA00022840"/>
    </source>
</evidence>
<dbReference type="EC" id="2.7.1.148" evidence="2 10"/>
<dbReference type="GO" id="GO:0005524">
    <property type="term" value="F:ATP binding"/>
    <property type="evidence" value="ECO:0007669"/>
    <property type="project" value="UniProtKB-UniRule"/>
</dbReference>
<name>A0A501X2R0_9GAMM</name>
<dbReference type="Pfam" id="PF08544">
    <property type="entry name" value="GHMP_kinases_C"/>
    <property type="match status" value="1"/>
</dbReference>
<organism evidence="13 14">
    <name type="scientific">Maribrevibacterium harenarium</name>
    <dbReference type="NCBI Taxonomy" id="2589817"/>
    <lineage>
        <taxon>Bacteria</taxon>
        <taxon>Pseudomonadati</taxon>
        <taxon>Pseudomonadota</taxon>
        <taxon>Gammaproteobacteria</taxon>
        <taxon>Oceanospirillales</taxon>
        <taxon>Oceanospirillaceae</taxon>
        <taxon>Maribrevibacterium</taxon>
    </lineage>
</organism>
<dbReference type="SUPFAM" id="SSF55060">
    <property type="entry name" value="GHMP Kinase, C-terminal domain"/>
    <property type="match status" value="1"/>
</dbReference>
<dbReference type="Gene3D" id="3.30.230.10">
    <property type="match status" value="1"/>
</dbReference>
<dbReference type="UniPathway" id="UPA00056">
    <property type="reaction ID" value="UER00094"/>
</dbReference>
<dbReference type="InterPro" id="IPR006204">
    <property type="entry name" value="GHMP_kinase_N_dom"/>
</dbReference>
<dbReference type="GO" id="GO:0050515">
    <property type="term" value="F:4-(cytidine 5'-diphospho)-2-C-methyl-D-erythritol kinase activity"/>
    <property type="evidence" value="ECO:0007669"/>
    <property type="project" value="UniProtKB-UniRule"/>
</dbReference>
<keyword evidence="5 10" id="KW-0547">Nucleotide-binding</keyword>
<evidence type="ECO:0000256" key="6">
    <source>
        <dbReference type="ARBA" id="ARBA00022777"/>
    </source>
</evidence>
<feature type="domain" description="GHMP kinase C-terminal" evidence="12">
    <location>
        <begin position="198"/>
        <end position="260"/>
    </location>
</feature>
<dbReference type="NCBIfam" id="TIGR00154">
    <property type="entry name" value="ispE"/>
    <property type="match status" value="1"/>
</dbReference>
<dbReference type="InterPro" id="IPR004424">
    <property type="entry name" value="IspE"/>
</dbReference>
<gene>
    <name evidence="10 13" type="primary">ispE</name>
    <name evidence="13" type="ORF">FJM67_03850</name>
</gene>
<comment type="catalytic activity">
    <reaction evidence="10">
        <text>4-CDP-2-C-methyl-D-erythritol + ATP = 4-CDP-2-C-methyl-D-erythritol 2-phosphate + ADP + H(+)</text>
        <dbReference type="Rhea" id="RHEA:18437"/>
        <dbReference type="ChEBI" id="CHEBI:15378"/>
        <dbReference type="ChEBI" id="CHEBI:30616"/>
        <dbReference type="ChEBI" id="CHEBI:57823"/>
        <dbReference type="ChEBI" id="CHEBI:57919"/>
        <dbReference type="ChEBI" id="CHEBI:456216"/>
        <dbReference type="EC" id="2.7.1.148"/>
    </reaction>
</comment>
<dbReference type="Pfam" id="PF00288">
    <property type="entry name" value="GHMP_kinases_N"/>
    <property type="match status" value="1"/>
</dbReference>
<evidence type="ECO:0000256" key="9">
    <source>
        <dbReference type="ARBA" id="ARBA00032554"/>
    </source>
</evidence>
<dbReference type="EMBL" id="VFRR01000004">
    <property type="protein sequence ID" value="TPE54769.1"/>
    <property type="molecule type" value="Genomic_DNA"/>
</dbReference>
<dbReference type="Proteomes" id="UP000315901">
    <property type="component" value="Unassembled WGS sequence"/>
</dbReference>
<dbReference type="HAMAP" id="MF_00061">
    <property type="entry name" value="IspE"/>
    <property type="match status" value="1"/>
</dbReference>
<evidence type="ECO:0000256" key="2">
    <source>
        <dbReference type="ARBA" id="ARBA00012052"/>
    </source>
</evidence>
<evidence type="ECO:0000256" key="1">
    <source>
        <dbReference type="ARBA" id="ARBA00009684"/>
    </source>
</evidence>
<dbReference type="OrthoDB" id="9809438at2"/>
<evidence type="ECO:0000259" key="12">
    <source>
        <dbReference type="Pfam" id="PF08544"/>
    </source>
</evidence>
<dbReference type="RefSeq" id="WP_140587348.1">
    <property type="nucleotide sequence ID" value="NZ_VFRR01000004.1"/>
</dbReference>
<evidence type="ECO:0000256" key="4">
    <source>
        <dbReference type="ARBA" id="ARBA00022679"/>
    </source>
</evidence>
<feature type="active site" evidence="10">
    <location>
        <position position="136"/>
    </location>
</feature>
<feature type="binding site" evidence="10">
    <location>
        <begin position="94"/>
        <end position="104"/>
    </location>
    <ligand>
        <name>ATP</name>
        <dbReference type="ChEBI" id="CHEBI:30616"/>
    </ligand>
</feature>
<dbReference type="PIRSF" id="PIRSF010376">
    <property type="entry name" value="IspE"/>
    <property type="match status" value="1"/>
</dbReference>
<keyword evidence="8 10" id="KW-0414">Isoprene biosynthesis</keyword>
<dbReference type="Gene3D" id="3.30.70.890">
    <property type="entry name" value="GHMP kinase, C-terminal domain"/>
    <property type="match status" value="1"/>
</dbReference>
<dbReference type="GO" id="GO:0019288">
    <property type="term" value="P:isopentenyl diphosphate biosynthetic process, methylerythritol 4-phosphate pathway"/>
    <property type="evidence" value="ECO:0007669"/>
    <property type="project" value="UniProtKB-UniRule"/>
</dbReference>
<evidence type="ECO:0000256" key="8">
    <source>
        <dbReference type="ARBA" id="ARBA00023229"/>
    </source>
</evidence>
<evidence type="ECO:0000256" key="5">
    <source>
        <dbReference type="ARBA" id="ARBA00022741"/>
    </source>
</evidence>
<keyword evidence="4 10" id="KW-0808">Transferase</keyword>
<proteinExistence type="inferred from homology"/>
<dbReference type="PANTHER" id="PTHR43527:SF2">
    <property type="entry name" value="4-DIPHOSPHOCYTIDYL-2-C-METHYL-D-ERYTHRITOL KINASE, CHLOROPLASTIC"/>
    <property type="match status" value="1"/>
</dbReference>
<keyword evidence="14" id="KW-1185">Reference proteome</keyword>
<dbReference type="SUPFAM" id="SSF54211">
    <property type="entry name" value="Ribosomal protein S5 domain 2-like"/>
    <property type="match status" value="1"/>
</dbReference>
<dbReference type="GO" id="GO:0016114">
    <property type="term" value="P:terpenoid biosynthetic process"/>
    <property type="evidence" value="ECO:0007669"/>
    <property type="project" value="UniProtKB-UniRule"/>
</dbReference>
<evidence type="ECO:0000313" key="13">
    <source>
        <dbReference type="EMBL" id="TPE54769.1"/>
    </source>
</evidence>
<protein>
    <recommendedName>
        <fullName evidence="3 10">4-diphosphocytidyl-2-C-methyl-D-erythritol kinase</fullName>
        <shortName evidence="10">CMK</shortName>
        <ecNumber evidence="2 10">2.7.1.148</ecNumber>
    </recommendedName>
    <alternativeName>
        <fullName evidence="9 10">4-(cytidine-5'-diphospho)-2-C-methyl-D-erythritol kinase</fullName>
    </alternativeName>
</protein>
<evidence type="ECO:0000256" key="10">
    <source>
        <dbReference type="HAMAP-Rule" id="MF_00061"/>
    </source>
</evidence>